<gene>
    <name evidence="2" type="ORF">MIMGU_mgv1a0262082mg</name>
</gene>
<dbReference type="AlphaFoldDB" id="A0A022R9B3"/>
<organism evidence="2 3">
    <name type="scientific">Erythranthe guttata</name>
    <name type="common">Yellow monkey flower</name>
    <name type="synonym">Mimulus guttatus</name>
    <dbReference type="NCBI Taxonomy" id="4155"/>
    <lineage>
        <taxon>Eukaryota</taxon>
        <taxon>Viridiplantae</taxon>
        <taxon>Streptophyta</taxon>
        <taxon>Embryophyta</taxon>
        <taxon>Tracheophyta</taxon>
        <taxon>Spermatophyta</taxon>
        <taxon>Magnoliopsida</taxon>
        <taxon>eudicotyledons</taxon>
        <taxon>Gunneridae</taxon>
        <taxon>Pentapetalae</taxon>
        <taxon>asterids</taxon>
        <taxon>lamiids</taxon>
        <taxon>Lamiales</taxon>
        <taxon>Phrymaceae</taxon>
        <taxon>Erythranthe</taxon>
    </lineage>
</organism>
<evidence type="ECO:0000313" key="3">
    <source>
        <dbReference type="Proteomes" id="UP000030748"/>
    </source>
</evidence>
<dbReference type="Proteomes" id="UP000030748">
    <property type="component" value="Unassembled WGS sequence"/>
</dbReference>
<accession>A0A022R9B3</accession>
<feature type="non-terminal residue" evidence="2">
    <location>
        <position position="1"/>
    </location>
</feature>
<evidence type="ECO:0000313" key="2">
    <source>
        <dbReference type="EMBL" id="EYU36589.1"/>
    </source>
</evidence>
<feature type="region of interest" description="Disordered" evidence="1">
    <location>
        <begin position="1"/>
        <end position="22"/>
    </location>
</feature>
<protein>
    <submittedName>
        <fullName evidence="2">Uncharacterized protein</fullName>
    </submittedName>
</protein>
<dbReference type="EMBL" id="KI630592">
    <property type="protein sequence ID" value="EYU36589.1"/>
    <property type="molecule type" value="Genomic_DNA"/>
</dbReference>
<proteinExistence type="predicted"/>
<evidence type="ECO:0000256" key="1">
    <source>
        <dbReference type="SAM" id="MobiDB-lite"/>
    </source>
</evidence>
<reference evidence="2 3" key="1">
    <citation type="journal article" date="2013" name="Proc. Natl. Acad. Sci. U.S.A.">
        <title>Fine-scale variation in meiotic recombination in Mimulus inferred from population shotgun sequencing.</title>
        <authorList>
            <person name="Hellsten U."/>
            <person name="Wright K.M."/>
            <person name="Jenkins J."/>
            <person name="Shu S."/>
            <person name="Yuan Y."/>
            <person name="Wessler S.R."/>
            <person name="Schmutz J."/>
            <person name="Willis J.H."/>
            <person name="Rokhsar D.S."/>
        </authorList>
    </citation>
    <scope>NUCLEOTIDE SEQUENCE [LARGE SCALE GENOMIC DNA]</scope>
    <source>
        <strain evidence="3">cv. DUN x IM62</strain>
    </source>
</reference>
<name>A0A022R9B3_ERYGU</name>
<sequence length="22" mass="2515">PDRVISKLETMVTSERESPLLN</sequence>
<keyword evidence="3" id="KW-1185">Reference proteome</keyword>